<feature type="region of interest" description="Disordered" evidence="1">
    <location>
        <begin position="71"/>
        <end position="101"/>
    </location>
</feature>
<dbReference type="AlphaFoldDB" id="A0A067RNT0"/>
<evidence type="ECO:0000256" key="1">
    <source>
        <dbReference type="SAM" id="MobiDB-lite"/>
    </source>
</evidence>
<evidence type="ECO:0000313" key="2">
    <source>
        <dbReference type="EMBL" id="KDR21399.1"/>
    </source>
</evidence>
<sequence>MWASYFHLSGLHITPVPASSYSRWTTTSFFPHNTLSSFPVTRHRHPISQHTASVVVMLQFTTAETPYKSSTHRHITVNTQPSQSRNYISSSKRRDFRSKML</sequence>
<reference evidence="2 3" key="1">
    <citation type="journal article" date="2014" name="Nat. Commun.">
        <title>Molecular traces of alternative social organization in a termite genome.</title>
        <authorList>
            <person name="Terrapon N."/>
            <person name="Li C."/>
            <person name="Robertson H.M."/>
            <person name="Ji L."/>
            <person name="Meng X."/>
            <person name="Booth W."/>
            <person name="Chen Z."/>
            <person name="Childers C.P."/>
            <person name="Glastad K.M."/>
            <person name="Gokhale K."/>
            <person name="Gowin J."/>
            <person name="Gronenberg W."/>
            <person name="Hermansen R.A."/>
            <person name="Hu H."/>
            <person name="Hunt B.G."/>
            <person name="Huylmans A.K."/>
            <person name="Khalil S.M."/>
            <person name="Mitchell R.D."/>
            <person name="Munoz-Torres M.C."/>
            <person name="Mustard J.A."/>
            <person name="Pan H."/>
            <person name="Reese J.T."/>
            <person name="Scharf M.E."/>
            <person name="Sun F."/>
            <person name="Vogel H."/>
            <person name="Xiao J."/>
            <person name="Yang W."/>
            <person name="Yang Z."/>
            <person name="Yang Z."/>
            <person name="Zhou J."/>
            <person name="Zhu J."/>
            <person name="Brent C.S."/>
            <person name="Elsik C.G."/>
            <person name="Goodisman M.A."/>
            <person name="Liberles D.A."/>
            <person name="Roe R.M."/>
            <person name="Vargo E.L."/>
            <person name="Vilcinskas A."/>
            <person name="Wang J."/>
            <person name="Bornberg-Bauer E."/>
            <person name="Korb J."/>
            <person name="Zhang G."/>
            <person name="Liebig J."/>
        </authorList>
    </citation>
    <scope>NUCLEOTIDE SEQUENCE [LARGE SCALE GENOMIC DNA]</scope>
    <source>
        <tissue evidence="2">Whole organism</tissue>
    </source>
</reference>
<evidence type="ECO:0000313" key="3">
    <source>
        <dbReference type="Proteomes" id="UP000027135"/>
    </source>
</evidence>
<keyword evidence="3" id="KW-1185">Reference proteome</keyword>
<dbReference type="EMBL" id="KK852559">
    <property type="protein sequence ID" value="KDR21399.1"/>
    <property type="molecule type" value="Genomic_DNA"/>
</dbReference>
<accession>A0A067RNT0</accession>
<organism evidence="2 3">
    <name type="scientific">Zootermopsis nevadensis</name>
    <name type="common">Dampwood termite</name>
    <dbReference type="NCBI Taxonomy" id="136037"/>
    <lineage>
        <taxon>Eukaryota</taxon>
        <taxon>Metazoa</taxon>
        <taxon>Ecdysozoa</taxon>
        <taxon>Arthropoda</taxon>
        <taxon>Hexapoda</taxon>
        <taxon>Insecta</taxon>
        <taxon>Pterygota</taxon>
        <taxon>Neoptera</taxon>
        <taxon>Polyneoptera</taxon>
        <taxon>Dictyoptera</taxon>
        <taxon>Blattodea</taxon>
        <taxon>Blattoidea</taxon>
        <taxon>Termitoidae</taxon>
        <taxon>Termopsidae</taxon>
        <taxon>Zootermopsis</taxon>
    </lineage>
</organism>
<gene>
    <name evidence="2" type="ORF">L798_03176</name>
</gene>
<proteinExistence type="predicted"/>
<feature type="compositionally biased region" description="Polar residues" evidence="1">
    <location>
        <begin position="76"/>
        <end position="90"/>
    </location>
</feature>
<name>A0A067RNT0_ZOONE</name>
<protein>
    <submittedName>
        <fullName evidence="2">Uncharacterized protein</fullName>
    </submittedName>
</protein>
<dbReference type="Proteomes" id="UP000027135">
    <property type="component" value="Unassembled WGS sequence"/>
</dbReference>
<dbReference type="InParanoid" id="A0A067RNT0"/>